<gene>
    <name evidence="2" type="ORF">KI387_023475</name>
</gene>
<evidence type="ECO:0000313" key="3">
    <source>
        <dbReference type="Proteomes" id="UP000824469"/>
    </source>
</evidence>
<dbReference type="AlphaFoldDB" id="A0AA38G3Y3"/>
<dbReference type="EMBL" id="JAHRHJ020000005">
    <property type="protein sequence ID" value="KAH9314848.1"/>
    <property type="molecule type" value="Genomic_DNA"/>
</dbReference>
<dbReference type="Proteomes" id="UP000824469">
    <property type="component" value="Unassembled WGS sequence"/>
</dbReference>
<protein>
    <recommendedName>
        <fullName evidence="1">K-box domain-containing protein</fullName>
    </recommendedName>
</protein>
<reference evidence="2 3" key="1">
    <citation type="journal article" date="2021" name="Nat. Plants">
        <title>The Taxus genome provides insights into paclitaxel biosynthesis.</title>
        <authorList>
            <person name="Xiong X."/>
            <person name="Gou J."/>
            <person name="Liao Q."/>
            <person name="Li Y."/>
            <person name="Zhou Q."/>
            <person name="Bi G."/>
            <person name="Li C."/>
            <person name="Du R."/>
            <person name="Wang X."/>
            <person name="Sun T."/>
            <person name="Guo L."/>
            <person name="Liang H."/>
            <person name="Lu P."/>
            <person name="Wu Y."/>
            <person name="Zhang Z."/>
            <person name="Ro D.K."/>
            <person name="Shang Y."/>
            <person name="Huang S."/>
            <person name="Yan J."/>
        </authorList>
    </citation>
    <scope>NUCLEOTIDE SEQUENCE [LARGE SCALE GENOMIC DNA]</scope>
    <source>
        <strain evidence="2">Ta-2019</strain>
    </source>
</reference>
<evidence type="ECO:0000259" key="1">
    <source>
        <dbReference type="PROSITE" id="PS51297"/>
    </source>
</evidence>
<dbReference type="InterPro" id="IPR002487">
    <property type="entry name" value="TF_Kbox"/>
</dbReference>
<dbReference type="GO" id="GO:0005634">
    <property type="term" value="C:nucleus"/>
    <property type="evidence" value="ECO:0007669"/>
    <property type="project" value="InterPro"/>
</dbReference>
<feature type="domain" description="K-box" evidence="1">
    <location>
        <begin position="1"/>
        <end position="89"/>
    </location>
</feature>
<feature type="non-terminal residue" evidence="2">
    <location>
        <position position="1"/>
    </location>
</feature>
<feature type="non-terminal residue" evidence="2">
    <location>
        <position position="121"/>
    </location>
</feature>
<proteinExistence type="predicted"/>
<comment type="caution">
    <text evidence="2">The sequence shown here is derived from an EMBL/GenBank/DDBJ whole genome shotgun (WGS) entry which is preliminary data.</text>
</comment>
<accession>A0AA38G3Y3</accession>
<organism evidence="2 3">
    <name type="scientific">Taxus chinensis</name>
    <name type="common">Chinese yew</name>
    <name type="synonym">Taxus wallichiana var. chinensis</name>
    <dbReference type="NCBI Taxonomy" id="29808"/>
    <lineage>
        <taxon>Eukaryota</taxon>
        <taxon>Viridiplantae</taxon>
        <taxon>Streptophyta</taxon>
        <taxon>Embryophyta</taxon>
        <taxon>Tracheophyta</taxon>
        <taxon>Spermatophyta</taxon>
        <taxon>Pinopsida</taxon>
        <taxon>Pinidae</taxon>
        <taxon>Conifers II</taxon>
        <taxon>Cupressales</taxon>
        <taxon>Taxaceae</taxon>
        <taxon>Taxus</taxon>
    </lineage>
</organism>
<sequence length="121" mass="14379">ILRLEVEKLQIQMEDLEKTYKYMIGEDLDLVSFKKLQHLEKQMNLSARKIRSKMDKISLERIRSLRGKEQTLKEENAYFRKELDRSHKASDFNLDMTKEVNDKLETDATTQQDLSQTSLNL</sequence>
<dbReference type="GO" id="GO:0003700">
    <property type="term" value="F:DNA-binding transcription factor activity"/>
    <property type="evidence" value="ECO:0007669"/>
    <property type="project" value="InterPro"/>
</dbReference>
<dbReference type="Pfam" id="PF01486">
    <property type="entry name" value="K-box"/>
    <property type="match status" value="1"/>
</dbReference>
<keyword evidence="3" id="KW-1185">Reference proteome</keyword>
<dbReference type="PROSITE" id="PS51297">
    <property type="entry name" value="K_BOX"/>
    <property type="match status" value="1"/>
</dbReference>
<evidence type="ECO:0000313" key="2">
    <source>
        <dbReference type="EMBL" id="KAH9314848.1"/>
    </source>
</evidence>
<name>A0AA38G3Y3_TAXCH</name>